<feature type="transmembrane region" description="Helical" evidence="1">
    <location>
        <begin position="85"/>
        <end position="108"/>
    </location>
</feature>
<evidence type="ECO:0000313" key="3">
    <source>
        <dbReference type="Proteomes" id="UP001142610"/>
    </source>
</evidence>
<reference evidence="2" key="1">
    <citation type="submission" date="2022-07" db="EMBL/GenBank/DDBJ databases">
        <title>Parvularcula maris sp. nov., an algicidal bacterium isolated from seawater.</title>
        <authorList>
            <person name="Li F."/>
        </authorList>
    </citation>
    <scope>NUCLEOTIDE SEQUENCE</scope>
    <source>
        <strain evidence="2">BGMRC 0090</strain>
    </source>
</reference>
<feature type="transmembrane region" description="Helical" evidence="1">
    <location>
        <begin position="12"/>
        <end position="33"/>
    </location>
</feature>
<proteinExistence type="predicted"/>
<dbReference type="Proteomes" id="UP001142610">
    <property type="component" value="Unassembled WGS sequence"/>
</dbReference>
<name>A0A9X2L862_9PROT</name>
<protein>
    <submittedName>
        <fullName evidence="2">Uncharacterized protein</fullName>
    </submittedName>
</protein>
<accession>A0A9X2L862</accession>
<sequence length="110" mass="11851">MTLIDRRCGVNGFLLGALTFAVTLTVIAIDLAFAGSTVWKTAELAAGPVHSALTSLASLLLTWFRGQDDAVLLIETYRDTKLMPATVTFLLVTAVIRLLVSAVLTLAFRR</sequence>
<evidence type="ECO:0000313" key="2">
    <source>
        <dbReference type="EMBL" id="MCQ8183922.1"/>
    </source>
</evidence>
<keyword evidence="1" id="KW-1133">Transmembrane helix</keyword>
<organism evidence="2 3">
    <name type="scientific">Parvularcula maris</name>
    <dbReference type="NCBI Taxonomy" id="2965077"/>
    <lineage>
        <taxon>Bacteria</taxon>
        <taxon>Pseudomonadati</taxon>
        <taxon>Pseudomonadota</taxon>
        <taxon>Alphaproteobacteria</taxon>
        <taxon>Parvularculales</taxon>
        <taxon>Parvularculaceae</taxon>
        <taxon>Parvularcula</taxon>
    </lineage>
</organism>
<dbReference type="AlphaFoldDB" id="A0A9X2L862"/>
<comment type="caution">
    <text evidence="2">The sequence shown here is derived from an EMBL/GenBank/DDBJ whole genome shotgun (WGS) entry which is preliminary data.</text>
</comment>
<keyword evidence="3" id="KW-1185">Reference proteome</keyword>
<keyword evidence="1" id="KW-0472">Membrane</keyword>
<keyword evidence="1" id="KW-0812">Transmembrane</keyword>
<dbReference type="RefSeq" id="WP_256617726.1">
    <property type="nucleotide sequence ID" value="NZ_JANIBC010000001.1"/>
</dbReference>
<dbReference type="EMBL" id="JANIBC010000001">
    <property type="protein sequence ID" value="MCQ8183922.1"/>
    <property type="molecule type" value="Genomic_DNA"/>
</dbReference>
<gene>
    <name evidence="2" type="ORF">NOG11_00830</name>
</gene>
<evidence type="ECO:0000256" key="1">
    <source>
        <dbReference type="SAM" id="Phobius"/>
    </source>
</evidence>